<feature type="transmembrane region" description="Helical" evidence="7">
    <location>
        <begin position="288"/>
        <end position="305"/>
    </location>
</feature>
<evidence type="ECO:0000256" key="3">
    <source>
        <dbReference type="ARBA" id="ARBA00022475"/>
    </source>
</evidence>
<dbReference type="AlphaFoldDB" id="A0A1V3XH74"/>
<feature type="transmembrane region" description="Helical" evidence="7">
    <location>
        <begin position="342"/>
        <end position="361"/>
    </location>
</feature>
<feature type="transmembrane region" description="Helical" evidence="7">
    <location>
        <begin position="219"/>
        <end position="238"/>
    </location>
</feature>
<dbReference type="InterPro" id="IPR005829">
    <property type="entry name" value="Sugar_transporter_CS"/>
</dbReference>
<dbReference type="PROSITE" id="PS00217">
    <property type="entry name" value="SUGAR_TRANSPORT_2"/>
    <property type="match status" value="1"/>
</dbReference>
<evidence type="ECO:0000259" key="8">
    <source>
        <dbReference type="PROSITE" id="PS50850"/>
    </source>
</evidence>
<dbReference type="GO" id="GO:0005886">
    <property type="term" value="C:plasma membrane"/>
    <property type="evidence" value="ECO:0007669"/>
    <property type="project" value="UniProtKB-SubCell"/>
</dbReference>
<dbReference type="Proteomes" id="UP000189229">
    <property type="component" value="Unassembled WGS sequence"/>
</dbReference>
<dbReference type="InterPro" id="IPR011701">
    <property type="entry name" value="MFS"/>
</dbReference>
<evidence type="ECO:0000313" key="10">
    <source>
        <dbReference type="EMBL" id="OOK78564.1"/>
    </source>
</evidence>
<dbReference type="Proteomes" id="UP000188532">
    <property type="component" value="Unassembled WGS sequence"/>
</dbReference>
<dbReference type="PROSITE" id="PS50850">
    <property type="entry name" value="MFS"/>
    <property type="match status" value="1"/>
</dbReference>
<dbReference type="PANTHER" id="PTHR43045:SF1">
    <property type="entry name" value="SHIKIMATE TRANSPORTER"/>
    <property type="match status" value="1"/>
</dbReference>
<name>A0A1V3XH74_MYCKA</name>
<evidence type="ECO:0000313" key="11">
    <source>
        <dbReference type="Proteomes" id="UP000188532"/>
    </source>
</evidence>
<dbReference type="GO" id="GO:0022857">
    <property type="term" value="F:transmembrane transporter activity"/>
    <property type="evidence" value="ECO:0007669"/>
    <property type="project" value="InterPro"/>
</dbReference>
<dbReference type="InterPro" id="IPR020846">
    <property type="entry name" value="MFS_dom"/>
</dbReference>
<gene>
    <name evidence="9" type="ORF">BZL29_4069</name>
    <name evidence="10" type="ORF">BZL30_3025</name>
</gene>
<keyword evidence="2" id="KW-0813">Transport</keyword>
<reference evidence="11 12" key="1">
    <citation type="submission" date="2017-02" db="EMBL/GenBank/DDBJ databases">
        <title>Complete genome sequences of Mycobacterium kansasii strains isolated from rhesus macaques.</title>
        <authorList>
            <person name="Panda A."/>
            <person name="Nagaraj S."/>
            <person name="Zhao X."/>
            <person name="Tettelin H."/>
            <person name="Detolla L.J."/>
        </authorList>
    </citation>
    <scope>NUCLEOTIDE SEQUENCE [LARGE SCALE GENOMIC DNA]</scope>
    <source>
        <strain evidence="9 11">11-3469</strain>
        <strain evidence="10 12">11-3813</strain>
    </source>
</reference>
<feature type="transmembrane region" description="Helical" evidence="7">
    <location>
        <begin position="367"/>
        <end position="385"/>
    </location>
</feature>
<dbReference type="Pfam" id="PF07690">
    <property type="entry name" value="MFS_1"/>
    <property type="match status" value="1"/>
</dbReference>
<protein>
    <submittedName>
        <fullName evidence="10">Sugar (And other) transporter family protein</fullName>
    </submittedName>
</protein>
<dbReference type="PANTHER" id="PTHR43045">
    <property type="entry name" value="SHIKIMATE TRANSPORTER"/>
    <property type="match status" value="1"/>
</dbReference>
<organism evidence="10 12">
    <name type="scientific">Mycobacterium kansasii</name>
    <dbReference type="NCBI Taxonomy" id="1768"/>
    <lineage>
        <taxon>Bacteria</taxon>
        <taxon>Bacillati</taxon>
        <taxon>Actinomycetota</taxon>
        <taxon>Actinomycetes</taxon>
        <taxon>Mycobacteriales</taxon>
        <taxon>Mycobacteriaceae</taxon>
        <taxon>Mycobacterium</taxon>
    </lineage>
</organism>
<dbReference type="EMBL" id="MVBN01000004">
    <property type="protein sequence ID" value="OOK75005.1"/>
    <property type="molecule type" value="Genomic_DNA"/>
</dbReference>
<dbReference type="SUPFAM" id="SSF103473">
    <property type="entry name" value="MFS general substrate transporter"/>
    <property type="match status" value="1"/>
</dbReference>
<evidence type="ECO:0000256" key="6">
    <source>
        <dbReference type="ARBA" id="ARBA00023136"/>
    </source>
</evidence>
<dbReference type="CDD" id="cd17369">
    <property type="entry name" value="MFS_ShiA_like"/>
    <property type="match status" value="1"/>
</dbReference>
<comment type="subcellular location">
    <subcellularLocation>
        <location evidence="1">Cell membrane</location>
        <topology evidence="1">Multi-pass membrane protein</topology>
    </subcellularLocation>
</comment>
<keyword evidence="3" id="KW-1003">Cell membrane</keyword>
<keyword evidence="4 7" id="KW-0812">Transmembrane</keyword>
<feature type="transmembrane region" description="Helical" evidence="7">
    <location>
        <begin position="436"/>
        <end position="454"/>
    </location>
</feature>
<dbReference type="Gene3D" id="1.20.1250.20">
    <property type="entry name" value="MFS general substrate transporter like domains"/>
    <property type="match status" value="1"/>
</dbReference>
<dbReference type="EMBL" id="MVBM01000002">
    <property type="protein sequence ID" value="OOK78564.1"/>
    <property type="molecule type" value="Genomic_DNA"/>
</dbReference>
<evidence type="ECO:0000256" key="2">
    <source>
        <dbReference type="ARBA" id="ARBA00022448"/>
    </source>
</evidence>
<dbReference type="Pfam" id="PF00083">
    <property type="entry name" value="Sugar_tr"/>
    <property type="match status" value="1"/>
</dbReference>
<evidence type="ECO:0000256" key="1">
    <source>
        <dbReference type="ARBA" id="ARBA00004651"/>
    </source>
</evidence>
<proteinExistence type="predicted"/>
<feature type="transmembrane region" description="Helical" evidence="7">
    <location>
        <begin position="146"/>
        <end position="173"/>
    </location>
</feature>
<dbReference type="InterPro" id="IPR036259">
    <property type="entry name" value="MFS_trans_sf"/>
</dbReference>
<comment type="caution">
    <text evidence="10">The sequence shown here is derived from an EMBL/GenBank/DDBJ whole genome shotgun (WGS) entry which is preliminary data.</text>
</comment>
<sequence>MPCATTRDRVRCRRPLRGVDEEDNRVTVGDRLPPDHFRPTYLRRVVAASMAGTVVEWYEFFLYGTAATLVFSKVFFAQGGNDLDAILAAFVTYAVGFAARPLGGIVFGQLGDRFGRKKLLQLSLLLVGAATFLMGCLPTFTQIGYWAPALLVTLRFIQGFAVGGEWGGAVLLVAEHSPNASRGFWASWPQAGVPGGNMLATVVLLVLTSMLSDAAFLSWGWRVAFWLSAVVVLIGYYIRTKVTDAPIFLEAQQQSERANATSFGLTEVLKRYPRAVFTAMGMRFGENAMYYLVVTFSITYLKVHVHANTVAILWWLLAAHATHFAVIPLAGHLSDRFGRRPIYFVGTVTAATWGFFAFPMMDSGRNAIVLSAVVIGLVFHGLMYATQPAAMAEMFPTRMRYSEVSLGYQVTSIVAGSLAPIIAVRLLETYRSATPIAWYLAAAASVSAVAVLVARETNGVDLADVDRADAQRLLAERERMHLDERREGPEPVALVADTE</sequence>
<evidence type="ECO:0000256" key="4">
    <source>
        <dbReference type="ARBA" id="ARBA00022692"/>
    </source>
</evidence>
<evidence type="ECO:0000256" key="7">
    <source>
        <dbReference type="SAM" id="Phobius"/>
    </source>
</evidence>
<accession>A0A1V3XH74</accession>
<feature type="transmembrane region" description="Helical" evidence="7">
    <location>
        <begin position="119"/>
        <end position="140"/>
    </location>
</feature>
<evidence type="ECO:0000313" key="9">
    <source>
        <dbReference type="EMBL" id="OOK75005.1"/>
    </source>
</evidence>
<feature type="transmembrane region" description="Helical" evidence="7">
    <location>
        <begin position="406"/>
        <end position="424"/>
    </location>
</feature>
<evidence type="ECO:0000256" key="5">
    <source>
        <dbReference type="ARBA" id="ARBA00022989"/>
    </source>
</evidence>
<feature type="domain" description="Major facilitator superfamily (MFS) profile" evidence="8">
    <location>
        <begin position="45"/>
        <end position="459"/>
    </location>
</feature>
<dbReference type="InterPro" id="IPR005828">
    <property type="entry name" value="MFS_sugar_transport-like"/>
</dbReference>
<keyword evidence="6 7" id="KW-0472">Membrane</keyword>
<feature type="transmembrane region" description="Helical" evidence="7">
    <location>
        <begin position="185"/>
        <end position="207"/>
    </location>
</feature>
<keyword evidence="5 7" id="KW-1133">Transmembrane helix</keyword>
<evidence type="ECO:0000313" key="12">
    <source>
        <dbReference type="Proteomes" id="UP000189229"/>
    </source>
</evidence>
<feature type="transmembrane region" description="Helical" evidence="7">
    <location>
        <begin position="85"/>
        <end position="107"/>
    </location>
</feature>
<feature type="transmembrane region" description="Helical" evidence="7">
    <location>
        <begin position="311"/>
        <end position="330"/>
    </location>
</feature>